<dbReference type="AlphaFoldDB" id="A0AAV4B0G7"/>
<gene>
    <name evidence="2" type="ORF">PoB_003880600</name>
</gene>
<comment type="caution">
    <text evidence="2">The sequence shown here is derived from an EMBL/GenBank/DDBJ whole genome shotgun (WGS) entry which is preliminary data.</text>
</comment>
<organism evidence="2 3">
    <name type="scientific">Plakobranchus ocellatus</name>
    <dbReference type="NCBI Taxonomy" id="259542"/>
    <lineage>
        <taxon>Eukaryota</taxon>
        <taxon>Metazoa</taxon>
        <taxon>Spiralia</taxon>
        <taxon>Lophotrochozoa</taxon>
        <taxon>Mollusca</taxon>
        <taxon>Gastropoda</taxon>
        <taxon>Heterobranchia</taxon>
        <taxon>Euthyneura</taxon>
        <taxon>Panpulmonata</taxon>
        <taxon>Sacoglossa</taxon>
        <taxon>Placobranchoidea</taxon>
        <taxon>Plakobranchidae</taxon>
        <taxon>Plakobranchus</taxon>
    </lineage>
</organism>
<evidence type="ECO:0000313" key="3">
    <source>
        <dbReference type="Proteomes" id="UP000735302"/>
    </source>
</evidence>
<sequence>MYDSEMSLKSLRAPSEYFRSTLPTGLDKQQRNSRFQRVAVDCAAKDKLESDSRRTGTMRRESETMGLQACPAFLSDE</sequence>
<reference evidence="2 3" key="1">
    <citation type="journal article" date="2021" name="Elife">
        <title>Chloroplast acquisition without the gene transfer in kleptoplastic sea slugs, Plakobranchus ocellatus.</title>
        <authorList>
            <person name="Maeda T."/>
            <person name="Takahashi S."/>
            <person name="Yoshida T."/>
            <person name="Shimamura S."/>
            <person name="Takaki Y."/>
            <person name="Nagai Y."/>
            <person name="Toyoda A."/>
            <person name="Suzuki Y."/>
            <person name="Arimoto A."/>
            <person name="Ishii H."/>
            <person name="Satoh N."/>
            <person name="Nishiyama T."/>
            <person name="Hasebe M."/>
            <person name="Maruyama T."/>
            <person name="Minagawa J."/>
            <person name="Obokata J."/>
            <person name="Shigenobu S."/>
        </authorList>
    </citation>
    <scope>NUCLEOTIDE SEQUENCE [LARGE SCALE GENOMIC DNA]</scope>
</reference>
<dbReference type="Proteomes" id="UP000735302">
    <property type="component" value="Unassembled WGS sequence"/>
</dbReference>
<protein>
    <submittedName>
        <fullName evidence="2">Uncharacterized protein</fullName>
    </submittedName>
</protein>
<name>A0AAV4B0G7_9GAST</name>
<feature type="compositionally biased region" description="Basic and acidic residues" evidence="1">
    <location>
        <begin position="47"/>
        <end position="63"/>
    </location>
</feature>
<feature type="region of interest" description="Disordered" evidence="1">
    <location>
        <begin position="47"/>
        <end position="77"/>
    </location>
</feature>
<evidence type="ECO:0000256" key="1">
    <source>
        <dbReference type="SAM" id="MobiDB-lite"/>
    </source>
</evidence>
<accession>A0AAV4B0G7</accession>
<evidence type="ECO:0000313" key="2">
    <source>
        <dbReference type="EMBL" id="GFO12301.1"/>
    </source>
</evidence>
<proteinExistence type="predicted"/>
<keyword evidence="3" id="KW-1185">Reference proteome</keyword>
<dbReference type="EMBL" id="BLXT01004413">
    <property type="protein sequence ID" value="GFO12301.1"/>
    <property type="molecule type" value="Genomic_DNA"/>
</dbReference>